<feature type="transmembrane region" description="Helical" evidence="2">
    <location>
        <begin position="146"/>
        <end position="165"/>
    </location>
</feature>
<feature type="domain" description="EamA" evidence="3">
    <location>
        <begin position="9"/>
        <end position="134"/>
    </location>
</feature>
<feature type="transmembrane region" description="Helical" evidence="2">
    <location>
        <begin position="263"/>
        <end position="281"/>
    </location>
</feature>
<dbReference type="InterPro" id="IPR037185">
    <property type="entry name" value="EmrE-like"/>
</dbReference>
<feature type="transmembrane region" description="Helical" evidence="2">
    <location>
        <begin position="31"/>
        <end position="51"/>
    </location>
</feature>
<proteinExistence type="inferred from homology"/>
<dbReference type="RefSeq" id="WP_050641313.1">
    <property type="nucleotide sequence ID" value="NZ_CABKUE010000009.1"/>
</dbReference>
<organism evidence="4 5">
    <name type="scientific">Faecalicatena contorta</name>
    <dbReference type="NCBI Taxonomy" id="39482"/>
    <lineage>
        <taxon>Bacteria</taxon>
        <taxon>Bacillati</taxon>
        <taxon>Bacillota</taxon>
        <taxon>Clostridia</taxon>
        <taxon>Lachnospirales</taxon>
        <taxon>Lachnospiraceae</taxon>
        <taxon>Faecalicatena</taxon>
    </lineage>
</organism>
<comment type="similarity">
    <text evidence="1">Belongs to the EamA transporter family.</text>
</comment>
<protein>
    <submittedName>
        <fullName evidence="4">Aromatic amino acid exporter</fullName>
    </submittedName>
</protein>
<dbReference type="Proteomes" id="UP000095544">
    <property type="component" value="Unassembled WGS sequence"/>
</dbReference>
<dbReference type="InterPro" id="IPR000620">
    <property type="entry name" value="EamA_dom"/>
</dbReference>
<keyword evidence="2" id="KW-1133">Transmembrane helix</keyword>
<reference evidence="4 5" key="1">
    <citation type="submission" date="2015-09" db="EMBL/GenBank/DDBJ databases">
        <authorList>
            <consortium name="Pathogen Informatics"/>
        </authorList>
    </citation>
    <scope>NUCLEOTIDE SEQUENCE [LARGE SCALE GENOMIC DNA]</scope>
    <source>
        <strain evidence="4 5">2789STDY5834876</strain>
    </source>
</reference>
<feature type="transmembrane region" description="Helical" evidence="2">
    <location>
        <begin position="177"/>
        <end position="196"/>
    </location>
</feature>
<evidence type="ECO:0000259" key="3">
    <source>
        <dbReference type="Pfam" id="PF00892"/>
    </source>
</evidence>
<dbReference type="OrthoDB" id="9814238at2"/>
<accession>A0A174D8M9</accession>
<dbReference type="AlphaFoldDB" id="A0A174D8M9"/>
<feature type="transmembrane region" description="Helical" evidence="2">
    <location>
        <begin position="63"/>
        <end position="83"/>
    </location>
</feature>
<name>A0A174D8M9_9FIRM</name>
<keyword evidence="2" id="KW-0812">Transmembrane</keyword>
<gene>
    <name evidence="4" type="ORF">ERS852491_01561</name>
</gene>
<evidence type="ECO:0000313" key="5">
    <source>
        <dbReference type="Proteomes" id="UP000095544"/>
    </source>
</evidence>
<feature type="transmembrane region" description="Helical" evidence="2">
    <location>
        <begin position="89"/>
        <end position="111"/>
    </location>
</feature>
<dbReference type="Pfam" id="PF00892">
    <property type="entry name" value="EamA"/>
    <property type="match status" value="2"/>
</dbReference>
<evidence type="ECO:0000256" key="1">
    <source>
        <dbReference type="ARBA" id="ARBA00007362"/>
    </source>
</evidence>
<keyword evidence="2" id="KW-0472">Membrane</keyword>
<sequence>MTAQIKNALAMTAFGTISIFVRGIALSSMEIAFWRGSIALVVLWFIKKAFYRENKVHISRKQKVLLFLSGMAVGLNWALLFMAYEHTTIAVATLAYYFAPVIVMIVSPLLFKERMTLFQLLCFVMATAGLVLVVSAGNSMSGGSRAGIGFGLGAAVFYAAVVLMNKWIREGSGLERTIIQFFGAVALLFVILMVQGGFRIQTASPGSIGNLLIVGVIYTGLCYWLYFSSIKDLAGQQTAILSYLDPFVAILVSTLFFREPIRVLQGIGAVLILGFTCAYQLDRGQRDAADKE</sequence>
<feature type="domain" description="EamA" evidence="3">
    <location>
        <begin position="146"/>
        <end position="274"/>
    </location>
</feature>
<dbReference type="PANTHER" id="PTHR22911:SF102">
    <property type="entry name" value="MEMBRANE PROTEIN"/>
    <property type="match status" value="1"/>
</dbReference>
<feature type="transmembrane region" description="Helical" evidence="2">
    <location>
        <begin position="208"/>
        <end position="227"/>
    </location>
</feature>
<dbReference type="STRING" id="39482.ERS852491_01561"/>
<dbReference type="GO" id="GO:0016020">
    <property type="term" value="C:membrane"/>
    <property type="evidence" value="ECO:0007669"/>
    <property type="project" value="InterPro"/>
</dbReference>
<dbReference type="SUPFAM" id="SSF103481">
    <property type="entry name" value="Multidrug resistance efflux transporter EmrE"/>
    <property type="match status" value="2"/>
</dbReference>
<dbReference type="PANTHER" id="PTHR22911">
    <property type="entry name" value="ACYL-MALONYL CONDENSING ENZYME-RELATED"/>
    <property type="match status" value="1"/>
</dbReference>
<feature type="transmembrane region" description="Helical" evidence="2">
    <location>
        <begin position="7"/>
        <end position="25"/>
    </location>
</feature>
<dbReference type="EMBL" id="CYZU01000011">
    <property type="protein sequence ID" value="CUO20639.1"/>
    <property type="molecule type" value="Genomic_DNA"/>
</dbReference>
<evidence type="ECO:0000313" key="4">
    <source>
        <dbReference type="EMBL" id="CUO20639.1"/>
    </source>
</evidence>
<feature type="transmembrane region" description="Helical" evidence="2">
    <location>
        <begin position="118"/>
        <end position="140"/>
    </location>
</feature>
<feature type="transmembrane region" description="Helical" evidence="2">
    <location>
        <begin position="239"/>
        <end position="257"/>
    </location>
</feature>
<evidence type="ECO:0000256" key="2">
    <source>
        <dbReference type="SAM" id="Phobius"/>
    </source>
</evidence>